<organism evidence="2">
    <name type="scientific">bioreactor metagenome</name>
    <dbReference type="NCBI Taxonomy" id="1076179"/>
    <lineage>
        <taxon>unclassified sequences</taxon>
        <taxon>metagenomes</taxon>
        <taxon>ecological metagenomes</taxon>
    </lineage>
</organism>
<evidence type="ECO:0000256" key="1">
    <source>
        <dbReference type="SAM" id="MobiDB-lite"/>
    </source>
</evidence>
<gene>
    <name evidence="2" type="ORF">SDC9_80861</name>
</gene>
<reference evidence="2" key="1">
    <citation type="submission" date="2019-08" db="EMBL/GenBank/DDBJ databases">
        <authorList>
            <person name="Kucharzyk K."/>
            <person name="Murdoch R.W."/>
            <person name="Higgins S."/>
            <person name="Loffler F."/>
        </authorList>
    </citation>
    <scope>NUCLEOTIDE SEQUENCE</scope>
</reference>
<sequence length="128" mass="13480">MRRWDQPGLEAVRVGDPLDDHPGVAQVTVRPVRRPLVPDPQRAAQRCQGQPLRRQGTGLAEVLVALVEPAGRVVAVDQAAAVGGEGVRPAAGGRHHDIGVDPHPSGCPGQQREGQPGVAAQRADPVER</sequence>
<proteinExistence type="predicted"/>
<name>A0A644Z148_9ZZZZ</name>
<dbReference type="EMBL" id="VSSQ01006926">
    <property type="protein sequence ID" value="MPM34279.1"/>
    <property type="molecule type" value="Genomic_DNA"/>
</dbReference>
<evidence type="ECO:0000313" key="2">
    <source>
        <dbReference type="EMBL" id="MPM34279.1"/>
    </source>
</evidence>
<feature type="region of interest" description="Disordered" evidence="1">
    <location>
        <begin position="1"/>
        <end position="23"/>
    </location>
</feature>
<feature type="region of interest" description="Disordered" evidence="1">
    <location>
        <begin position="86"/>
        <end position="128"/>
    </location>
</feature>
<comment type="caution">
    <text evidence="2">The sequence shown here is derived from an EMBL/GenBank/DDBJ whole genome shotgun (WGS) entry which is preliminary data.</text>
</comment>
<accession>A0A644Z148</accession>
<dbReference type="AlphaFoldDB" id="A0A644Z148"/>
<protein>
    <submittedName>
        <fullName evidence="2">Uncharacterized protein</fullName>
    </submittedName>
</protein>